<organism evidence="2 3">
    <name type="scientific">Rhodobacter aestuarii</name>
    <dbReference type="NCBI Taxonomy" id="453582"/>
    <lineage>
        <taxon>Bacteria</taxon>
        <taxon>Pseudomonadati</taxon>
        <taxon>Pseudomonadota</taxon>
        <taxon>Alphaproteobacteria</taxon>
        <taxon>Rhodobacterales</taxon>
        <taxon>Rhodobacter group</taxon>
        <taxon>Rhodobacter</taxon>
    </lineage>
</organism>
<evidence type="ECO:0000256" key="1">
    <source>
        <dbReference type="SAM" id="MobiDB-lite"/>
    </source>
</evidence>
<feature type="region of interest" description="Disordered" evidence="1">
    <location>
        <begin position="39"/>
        <end position="79"/>
    </location>
</feature>
<gene>
    <name evidence="2" type="ORF">SAMN05421580_101525</name>
</gene>
<name>A0A1N7JA72_9RHOB</name>
<dbReference type="STRING" id="453582.SAMN05421580_101525"/>
<protein>
    <submittedName>
        <fullName evidence="2">Uncharacterized protein</fullName>
    </submittedName>
</protein>
<dbReference type="Proteomes" id="UP000186221">
    <property type="component" value="Unassembled WGS sequence"/>
</dbReference>
<dbReference type="AlphaFoldDB" id="A0A1N7JA72"/>
<reference evidence="3" key="1">
    <citation type="submission" date="2017-01" db="EMBL/GenBank/DDBJ databases">
        <authorList>
            <person name="Varghese N."/>
            <person name="Submissions S."/>
        </authorList>
    </citation>
    <scope>NUCLEOTIDE SEQUENCE [LARGE SCALE GENOMIC DNA]</scope>
    <source>
        <strain evidence="3">DSM 19945</strain>
    </source>
</reference>
<dbReference type="EMBL" id="FTOG01000001">
    <property type="protein sequence ID" value="SIS46228.1"/>
    <property type="molecule type" value="Genomic_DNA"/>
</dbReference>
<accession>A0A1N7JA72</accession>
<sequence length="79" mass="7834">MGRILQAVFILVVLGALGVLGYAYFGDMEADPVQTRTPVTLPGLAPPPPAQPVPGAALVPVAPSAAPESSTPAEAASGQ</sequence>
<evidence type="ECO:0000313" key="3">
    <source>
        <dbReference type="Proteomes" id="UP000186221"/>
    </source>
</evidence>
<proteinExistence type="predicted"/>
<evidence type="ECO:0000313" key="2">
    <source>
        <dbReference type="EMBL" id="SIS46228.1"/>
    </source>
</evidence>
<dbReference type="RefSeq" id="WP_076483447.1">
    <property type="nucleotide sequence ID" value="NZ_FTOG01000001.1"/>
</dbReference>
<feature type="compositionally biased region" description="Low complexity" evidence="1">
    <location>
        <begin position="53"/>
        <end position="79"/>
    </location>
</feature>
<keyword evidence="3" id="KW-1185">Reference proteome</keyword>